<dbReference type="InterPro" id="IPR036165">
    <property type="entry name" value="YefM-like_sf"/>
</dbReference>
<dbReference type="InterPro" id="IPR006442">
    <property type="entry name" value="Antitoxin_Phd/YefM"/>
</dbReference>
<dbReference type="SUPFAM" id="SSF143120">
    <property type="entry name" value="YefM-like"/>
    <property type="match status" value="1"/>
</dbReference>
<dbReference type="Gene3D" id="3.40.1620.10">
    <property type="entry name" value="YefM-like domain"/>
    <property type="match status" value="1"/>
</dbReference>
<dbReference type="EMBL" id="AEDS01000031">
    <property type="protein sequence ID" value="EFL58198.1"/>
    <property type="molecule type" value="Genomic_DNA"/>
</dbReference>
<dbReference type="RefSeq" id="WP_005380069.1">
    <property type="nucleotide sequence ID" value="NZ_AEDS01000031.1"/>
</dbReference>
<dbReference type="AlphaFoldDB" id="E1LB13"/>
<gene>
    <name evidence="3" type="ORF">HMPREF9684_1552</name>
</gene>
<dbReference type="Proteomes" id="UP000005942">
    <property type="component" value="Unassembled WGS sequence"/>
</dbReference>
<organism evidence="3 4">
    <name type="scientific">Veillonella atypica ACS-134-V-Col7a</name>
    <dbReference type="NCBI Taxonomy" id="866778"/>
    <lineage>
        <taxon>Bacteria</taxon>
        <taxon>Bacillati</taxon>
        <taxon>Bacillota</taxon>
        <taxon>Negativicutes</taxon>
        <taxon>Veillonellales</taxon>
        <taxon>Veillonellaceae</taxon>
        <taxon>Veillonella</taxon>
    </lineage>
</organism>
<evidence type="ECO:0000313" key="3">
    <source>
        <dbReference type="EMBL" id="EFL58198.1"/>
    </source>
</evidence>
<evidence type="ECO:0000256" key="1">
    <source>
        <dbReference type="ARBA" id="ARBA00009981"/>
    </source>
</evidence>
<sequence>MINIRPVSDLRNKFTEVEETVITTNSPVFLTKNGYGTMVLMSIEQYSALTDPIEYVLDEADSAAKESKVRFSGTDVFRRVRERIDGAEK</sequence>
<reference evidence="3 4" key="1">
    <citation type="submission" date="2010-08" db="EMBL/GenBank/DDBJ databases">
        <authorList>
            <person name="Durkin A.S."/>
            <person name="Madupu R."/>
            <person name="Torralba M."/>
            <person name="Gillis M."/>
            <person name="Methe B."/>
            <person name="Sutton G."/>
            <person name="Nelson K.E."/>
        </authorList>
    </citation>
    <scope>NUCLEOTIDE SEQUENCE [LARGE SCALE GENOMIC DNA]</scope>
    <source>
        <strain evidence="3 4">ACS-134-V-Col7a</strain>
    </source>
</reference>
<dbReference type="Pfam" id="PF02604">
    <property type="entry name" value="PhdYeFM_antitox"/>
    <property type="match status" value="1"/>
</dbReference>
<dbReference type="NCBIfam" id="TIGR01552">
    <property type="entry name" value="phd_fam"/>
    <property type="match status" value="1"/>
</dbReference>
<evidence type="ECO:0000313" key="4">
    <source>
        <dbReference type="Proteomes" id="UP000005942"/>
    </source>
</evidence>
<protein>
    <recommendedName>
        <fullName evidence="2">Antitoxin</fullName>
    </recommendedName>
</protein>
<name>E1LB13_9FIRM</name>
<evidence type="ECO:0000256" key="2">
    <source>
        <dbReference type="RuleBase" id="RU362080"/>
    </source>
</evidence>
<accession>E1LB13</accession>
<comment type="similarity">
    <text evidence="1 2">Belongs to the phD/YefM antitoxin family.</text>
</comment>
<proteinExistence type="inferred from homology"/>
<comment type="caution">
    <text evidence="3">The sequence shown here is derived from an EMBL/GenBank/DDBJ whole genome shotgun (WGS) entry which is preliminary data.</text>
</comment>
<comment type="function">
    <text evidence="2">Antitoxin component of a type II toxin-antitoxin (TA) system.</text>
</comment>